<dbReference type="PATRIC" id="fig|631454.5.peg.1878"/>
<dbReference type="Proteomes" id="UP000017819">
    <property type="component" value="Unassembled WGS sequence"/>
</dbReference>
<dbReference type="EMBL" id="AWXZ01000024">
    <property type="protein sequence ID" value="ESR25228.1"/>
    <property type="molecule type" value="Genomic_DNA"/>
</dbReference>
<reference evidence="3 4" key="1">
    <citation type="journal article" date="2014" name="Genome Announc.">
        <title>Draft Genome Sequence of Lutibaculum baratangense Strain AMV1T, Isolated from a Mud Volcano in Andamans, India.</title>
        <authorList>
            <person name="Singh A."/>
            <person name="Sreenivas A."/>
            <person name="Sathyanarayana Reddy G."/>
            <person name="Pinnaka A.K."/>
            <person name="Shivaji S."/>
        </authorList>
    </citation>
    <scope>NUCLEOTIDE SEQUENCE [LARGE SCALE GENOMIC DNA]</scope>
    <source>
        <strain evidence="3 4">AMV1</strain>
    </source>
</reference>
<protein>
    <submittedName>
        <fullName evidence="3">Mobile element protein</fullName>
    </submittedName>
</protein>
<dbReference type="GO" id="GO:0006313">
    <property type="term" value="P:DNA transposition"/>
    <property type="evidence" value="ECO:0007669"/>
    <property type="project" value="InterPro"/>
</dbReference>
<dbReference type="PANTHER" id="PTHR30007:SF0">
    <property type="entry name" value="TRANSPOSASE"/>
    <property type="match status" value="1"/>
</dbReference>
<gene>
    <name evidence="3" type="ORF">N177_1900</name>
</gene>
<dbReference type="eggNOG" id="COG3293">
    <property type="taxonomic scope" value="Bacteria"/>
</dbReference>
<dbReference type="PANTHER" id="PTHR30007">
    <property type="entry name" value="PHP DOMAIN PROTEIN"/>
    <property type="match status" value="1"/>
</dbReference>
<feature type="compositionally biased region" description="Basic and acidic residues" evidence="1">
    <location>
        <begin position="1"/>
        <end position="10"/>
    </location>
</feature>
<dbReference type="STRING" id="631454.N177_1900"/>
<dbReference type="GO" id="GO:0004803">
    <property type="term" value="F:transposase activity"/>
    <property type="evidence" value="ECO:0007669"/>
    <property type="project" value="InterPro"/>
</dbReference>
<evidence type="ECO:0000313" key="4">
    <source>
        <dbReference type="Proteomes" id="UP000017819"/>
    </source>
</evidence>
<evidence type="ECO:0000259" key="2">
    <source>
        <dbReference type="Pfam" id="PF01609"/>
    </source>
</evidence>
<proteinExistence type="predicted"/>
<evidence type="ECO:0000313" key="3">
    <source>
        <dbReference type="EMBL" id="ESR25228.1"/>
    </source>
</evidence>
<feature type="domain" description="Transposase IS4-like" evidence="2">
    <location>
        <begin position="13"/>
        <end position="58"/>
    </location>
</feature>
<comment type="caution">
    <text evidence="3">The sequence shown here is derived from an EMBL/GenBank/DDBJ whole genome shotgun (WGS) entry which is preliminary data.</text>
</comment>
<evidence type="ECO:0000256" key="1">
    <source>
        <dbReference type="SAM" id="MobiDB-lite"/>
    </source>
</evidence>
<sequence length="67" mass="7185">MMRDRERTGREASPSAAVIDSQSVKTTEAGGPRGHDAGKKIKGRKRHAMVDTAASVILLARRLARAS</sequence>
<dbReference type="Pfam" id="PF01609">
    <property type="entry name" value="DDE_Tnp_1"/>
    <property type="match status" value="1"/>
</dbReference>
<feature type="region of interest" description="Disordered" evidence="1">
    <location>
        <begin position="1"/>
        <end position="47"/>
    </location>
</feature>
<name>V4TGJ4_9HYPH</name>
<accession>V4TGJ4</accession>
<keyword evidence="4" id="KW-1185">Reference proteome</keyword>
<organism evidence="3 4">
    <name type="scientific">Lutibaculum baratangense AMV1</name>
    <dbReference type="NCBI Taxonomy" id="631454"/>
    <lineage>
        <taxon>Bacteria</taxon>
        <taxon>Pseudomonadati</taxon>
        <taxon>Pseudomonadota</taxon>
        <taxon>Alphaproteobacteria</taxon>
        <taxon>Hyphomicrobiales</taxon>
        <taxon>Tepidamorphaceae</taxon>
        <taxon>Lutibaculum</taxon>
    </lineage>
</organism>
<dbReference type="InterPro" id="IPR002559">
    <property type="entry name" value="Transposase_11"/>
</dbReference>
<dbReference type="AlphaFoldDB" id="V4TGJ4"/>
<dbReference type="GO" id="GO:0003677">
    <property type="term" value="F:DNA binding"/>
    <property type="evidence" value="ECO:0007669"/>
    <property type="project" value="InterPro"/>
</dbReference>